<accession>A0A9J7M8Z0</accession>
<feature type="compositionally biased region" description="Basic and acidic residues" evidence="8">
    <location>
        <begin position="143"/>
        <end position="161"/>
    </location>
</feature>
<reference evidence="9" key="1">
    <citation type="journal article" date="2020" name="Nat. Ecol. Evol.">
        <title>Deeply conserved synteny resolves early events in vertebrate evolution.</title>
        <authorList>
            <person name="Simakov O."/>
            <person name="Marletaz F."/>
            <person name="Yue J.X."/>
            <person name="O'Connell B."/>
            <person name="Jenkins J."/>
            <person name="Brandt A."/>
            <person name="Calef R."/>
            <person name="Tung C.H."/>
            <person name="Huang T.K."/>
            <person name="Schmutz J."/>
            <person name="Satoh N."/>
            <person name="Yu J.K."/>
            <person name="Putnam N.H."/>
            <person name="Green R.E."/>
            <person name="Rokhsar D.S."/>
        </authorList>
    </citation>
    <scope>NUCLEOTIDE SEQUENCE [LARGE SCALE GENOMIC DNA]</scope>
    <source>
        <strain evidence="9">S238N-H82</strain>
    </source>
</reference>
<comment type="similarity">
    <text evidence="2">Belongs to the mitochondrion-specific ribosomal protein mL42 family.</text>
</comment>
<feature type="region of interest" description="Disordered" evidence="8">
    <location>
        <begin position="138"/>
        <end position="161"/>
    </location>
</feature>
<gene>
    <name evidence="10" type="primary">LOC118430144</name>
</gene>
<dbReference type="Pfam" id="PF10210">
    <property type="entry name" value="MRP-S32"/>
    <property type="match status" value="1"/>
</dbReference>
<dbReference type="KEGG" id="bfo:118430144"/>
<keyword evidence="9" id="KW-1185">Reference proteome</keyword>
<evidence type="ECO:0000256" key="8">
    <source>
        <dbReference type="SAM" id="MobiDB-lite"/>
    </source>
</evidence>
<organism evidence="9 10">
    <name type="scientific">Branchiostoma floridae</name>
    <name type="common">Florida lancelet</name>
    <name type="synonym">Amphioxus</name>
    <dbReference type="NCBI Taxonomy" id="7739"/>
    <lineage>
        <taxon>Eukaryota</taxon>
        <taxon>Metazoa</taxon>
        <taxon>Chordata</taxon>
        <taxon>Cephalochordata</taxon>
        <taxon>Leptocardii</taxon>
        <taxon>Amphioxiformes</taxon>
        <taxon>Branchiostomatidae</taxon>
        <taxon>Branchiostoma</taxon>
    </lineage>
</organism>
<dbReference type="OMA" id="MSMATTG"/>
<evidence type="ECO:0000256" key="3">
    <source>
        <dbReference type="ARBA" id="ARBA00022946"/>
    </source>
</evidence>
<dbReference type="InterPro" id="IPR019346">
    <property type="entry name" value="Ribosomal_mL42"/>
</dbReference>
<dbReference type="OrthoDB" id="1107506at2759"/>
<keyword evidence="3" id="KW-0809">Transit peptide</keyword>
<evidence type="ECO:0000256" key="6">
    <source>
        <dbReference type="ARBA" id="ARBA00023274"/>
    </source>
</evidence>
<name>A0A9J7M8Z0_BRAFL</name>
<dbReference type="Proteomes" id="UP000001554">
    <property type="component" value="Chromosome 14"/>
</dbReference>
<dbReference type="GeneID" id="118430144"/>
<keyword evidence="5" id="KW-0496">Mitochondrion</keyword>
<evidence type="ECO:0000313" key="9">
    <source>
        <dbReference type="Proteomes" id="UP000001554"/>
    </source>
</evidence>
<dbReference type="GO" id="GO:0005762">
    <property type="term" value="C:mitochondrial large ribosomal subunit"/>
    <property type="evidence" value="ECO:0000318"/>
    <property type="project" value="GO_Central"/>
</dbReference>
<sequence>MQLEKPQCETITTLMVNMAAPMRSLSQIFIRRSQPLACVQRKYSSTRKDDGTLCQPELAVTSDGRTIVCYHPSKPFPYEHTKPLPPLDHMSLEAGASQEDILKLTFKEQTKEHLSGPDNKKLEQMFFIHENKWWGSSKVRLRKSNEPKDRETELWQPPKDQ</sequence>
<evidence type="ECO:0000256" key="5">
    <source>
        <dbReference type="ARBA" id="ARBA00023128"/>
    </source>
</evidence>
<keyword evidence="4" id="KW-0689">Ribosomal protein</keyword>
<dbReference type="AlphaFoldDB" id="A0A9J7M8Z0"/>
<reference evidence="10" key="2">
    <citation type="submission" date="2025-08" db="UniProtKB">
        <authorList>
            <consortium name="RefSeq"/>
        </authorList>
    </citation>
    <scope>IDENTIFICATION</scope>
    <source>
        <strain evidence="10">S238N-H82</strain>
        <tissue evidence="10">Testes</tissue>
    </source>
</reference>
<evidence type="ECO:0000313" key="10">
    <source>
        <dbReference type="RefSeq" id="XP_035696747.1"/>
    </source>
</evidence>
<evidence type="ECO:0000256" key="4">
    <source>
        <dbReference type="ARBA" id="ARBA00022980"/>
    </source>
</evidence>
<dbReference type="PANTHER" id="PTHR13450">
    <property type="entry name" value="MITOCHONDRIAL 39S RIBOSOMAL PROTEIN L42"/>
    <property type="match status" value="1"/>
</dbReference>
<evidence type="ECO:0000256" key="7">
    <source>
        <dbReference type="ARBA" id="ARBA00035189"/>
    </source>
</evidence>
<keyword evidence="6" id="KW-0687">Ribonucleoprotein</keyword>
<proteinExistence type="inferred from homology"/>
<evidence type="ECO:0000256" key="2">
    <source>
        <dbReference type="ARBA" id="ARBA00005556"/>
    </source>
</evidence>
<dbReference type="RefSeq" id="XP_035696747.1">
    <property type="nucleotide sequence ID" value="XM_035840854.1"/>
</dbReference>
<comment type="subcellular location">
    <subcellularLocation>
        <location evidence="1">Mitochondrion</location>
    </subcellularLocation>
</comment>
<protein>
    <recommendedName>
        <fullName evidence="7">Large ribosomal subunit protein mL42</fullName>
    </recommendedName>
</protein>
<evidence type="ECO:0000256" key="1">
    <source>
        <dbReference type="ARBA" id="ARBA00004173"/>
    </source>
</evidence>
<dbReference type="PANTHER" id="PTHR13450:SF4">
    <property type="entry name" value="LARGE RIBOSOMAL SUBUNIT PROTEIN ML42"/>
    <property type="match status" value="1"/>
</dbReference>